<evidence type="ECO:0000256" key="2">
    <source>
        <dbReference type="ARBA" id="ARBA00009851"/>
    </source>
</evidence>
<protein>
    <recommendedName>
        <fullName evidence="3">Mediator of RNA polymerase II transcription subunit 29</fullName>
    </recommendedName>
    <alternativeName>
        <fullName evidence="9">Mediator complex subunit 29</fullName>
    </alternativeName>
    <alternativeName>
        <fullName evidence="8">Protein intersex</fullName>
    </alternativeName>
</protein>
<evidence type="ECO:0000256" key="9">
    <source>
        <dbReference type="ARBA" id="ARBA00031963"/>
    </source>
</evidence>
<keyword evidence="7" id="KW-0539">Nucleus</keyword>
<keyword evidence="6" id="KW-0804">Transcription</keyword>
<keyword evidence="5" id="KW-0010">Activator</keyword>
<dbReference type="PANTHER" id="PTHR28314">
    <property type="entry name" value="MEDIATOR OF RNA POLYMERASE II TRANSCRIPTION SUBUNIT 29"/>
    <property type="match status" value="1"/>
</dbReference>
<proteinExistence type="evidence at transcript level"/>
<evidence type="ECO:0000256" key="5">
    <source>
        <dbReference type="ARBA" id="ARBA00023159"/>
    </source>
</evidence>
<dbReference type="GO" id="GO:0016592">
    <property type="term" value="C:mediator complex"/>
    <property type="evidence" value="ECO:0007669"/>
    <property type="project" value="InterPro"/>
</dbReference>
<dbReference type="PANTHER" id="PTHR28314:SF1">
    <property type="entry name" value="MEDIATOR OF RNA POLYMERASE II TRANSCRIPTION SUBUNIT 29"/>
    <property type="match status" value="1"/>
</dbReference>
<accession>U5ENQ5</accession>
<evidence type="ECO:0000256" key="7">
    <source>
        <dbReference type="ARBA" id="ARBA00023242"/>
    </source>
</evidence>
<keyword evidence="4" id="KW-0805">Transcription regulation</keyword>
<dbReference type="InterPro" id="IPR021018">
    <property type="entry name" value="Mediator_Med29_met"/>
</dbReference>
<dbReference type="GO" id="GO:0003712">
    <property type="term" value="F:transcription coregulator activity"/>
    <property type="evidence" value="ECO:0007669"/>
    <property type="project" value="TreeGrafter"/>
</dbReference>
<dbReference type="EMBL" id="GANO01000495">
    <property type="protein sequence ID" value="JAB59376.1"/>
    <property type="molecule type" value="mRNA"/>
</dbReference>
<dbReference type="AlphaFoldDB" id="U5ENQ5"/>
<organism evidence="10">
    <name type="scientific">Corethrella appendiculata</name>
    <dbReference type="NCBI Taxonomy" id="1370023"/>
    <lineage>
        <taxon>Eukaryota</taxon>
        <taxon>Metazoa</taxon>
        <taxon>Ecdysozoa</taxon>
        <taxon>Arthropoda</taxon>
        <taxon>Hexapoda</taxon>
        <taxon>Insecta</taxon>
        <taxon>Pterygota</taxon>
        <taxon>Neoptera</taxon>
        <taxon>Endopterygota</taxon>
        <taxon>Diptera</taxon>
        <taxon>Nematocera</taxon>
        <taxon>Culicoidea</taxon>
        <taxon>Chaoboridae</taxon>
        <taxon>Corethrella</taxon>
    </lineage>
</organism>
<evidence type="ECO:0000256" key="6">
    <source>
        <dbReference type="ARBA" id="ARBA00023163"/>
    </source>
</evidence>
<evidence type="ECO:0000256" key="1">
    <source>
        <dbReference type="ARBA" id="ARBA00004123"/>
    </source>
</evidence>
<reference evidence="10" key="1">
    <citation type="journal article" date="2014" name="Insect Biochem. Mol. Biol.">
        <title>An insight into the sialome of the frog biting fly, Corethrella appendiculata.</title>
        <authorList>
            <person name="Ribeiro J.M.C."/>
            <person name="Chagas A.C."/>
            <person name="Pham V.M."/>
            <person name="Lounibos L.P."/>
            <person name="Calvo E."/>
        </authorList>
    </citation>
    <scope>NUCLEOTIDE SEQUENCE</scope>
    <source>
        <tissue evidence="10">Salivary glands</tissue>
    </source>
</reference>
<dbReference type="GO" id="GO:0006357">
    <property type="term" value="P:regulation of transcription by RNA polymerase II"/>
    <property type="evidence" value="ECO:0007669"/>
    <property type="project" value="TreeGrafter"/>
</dbReference>
<dbReference type="Pfam" id="PF11568">
    <property type="entry name" value="Med29"/>
    <property type="match status" value="1"/>
</dbReference>
<comment type="similarity">
    <text evidence="2">Belongs to the Mediator complex subunit 29 family.</text>
</comment>
<sequence length="182" mass="20312">MMNPMQQMHMQQQGMGGIGASPIQSQILPPQQQPQHPIQQMEKLDNITKVKSLIGPLRESLSATIKNASQALQLNHATDVGTIKGLDTITPRFDKHLEEFYSICDQIELHLKTAKLCMQQAANSHQYLPIGITATRLEPIPPESGNTLSFTQYLDLVKMQINYTKDIHDTLICAPQNISPSE</sequence>
<comment type="subcellular location">
    <subcellularLocation>
        <location evidence="1">Nucleus</location>
    </subcellularLocation>
</comment>
<evidence type="ECO:0000256" key="8">
    <source>
        <dbReference type="ARBA" id="ARBA00030916"/>
    </source>
</evidence>
<evidence type="ECO:0000256" key="4">
    <source>
        <dbReference type="ARBA" id="ARBA00023015"/>
    </source>
</evidence>
<evidence type="ECO:0000256" key="3">
    <source>
        <dbReference type="ARBA" id="ARBA00019684"/>
    </source>
</evidence>
<evidence type="ECO:0000313" key="10">
    <source>
        <dbReference type="EMBL" id="JAB59376.1"/>
    </source>
</evidence>
<name>U5ENQ5_9DIPT</name>